<accession>A0A2V4TKQ0</accession>
<sequence length="175" mass="18247">MKHPIQGWLWGVFLLALASVSAAEPARAAHTQKPVQKHVQQHVQQHLQKDAKGHATKHAVAAAPAPAAPSVSLPAIAQRYEYPSPFERQYGAHLAKTTAATPGTPDGTDGAVDAAGNGARTPGAQVDSNGIPNQALHPQTPPLVTVGDWDFSADAHLPLARSHDTGAAISARHGF</sequence>
<comment type="caution">
    <text evidence="2">The sequence shown here is derived from an EMBL/GenBank/DDBJ whole genome shotgun (WGS) entry which is preliminary data.</text>
</comment>
<dbReference type="Proteomes" id="UP000247772">
    <property type="component" value="Unassembled WGS sequence"/>
</dbReference>
<feature type="signal peptide" evidence="1">
    <location>
        <begin position="1"/>
        <end position="28"/>
    </location>
</feature>
<evidence type="ECO:0000256" key="1">
    <source>
        <dbReference type="SAM" id="SignalP"/>
    </source>
</evidence>
<dbReference type="OrthoDB" id="9095986at2"/>
<dbReference type="AlphaFoldDB" id="A0A2V4TKQ0"/>
<feature type="chain" id="PRO_5016054785" evidence="1">
    <location>
        <begin position="29"/>
        <end position="175"/>
    </location>
</feature>
<dbReference type="EMBL" id="QJSQ01000037">
    <property type="protein sequence ID" value="PYE14760.1"/>
    <property type="molecule type" value="Genomic_DNA"/>
</dbReference>
<reference evidence="2 3" key="1">
    <citation type="submission" date="2018-06" db="EMBL/GenBank/DDBJ databases">
        <title>Genomic Encyclopedia of Type Strains, Phase IV (KMG-V): Genome sequencing to study the core and pangenomes of soil and plant-associated prokaryotes.</title>
        <authorList>
            <person name="Whitman W."/>
        </authorList>
    </citation>
    <scope>NUCLEOTIDE SEQUENCE [LARGE SCALE GENOMIC DNA]</scope>
    <source>
        <strain evidence="2 3">SRCL-318</strain>
    </source>
</reference>
<dbReference type="RefSeq" id="WP_110857399.1">
    <property type="nucleotide sequence ID" value="NZ_QJSQ01000037.1"/>
</dbReference>
<evidence type="ECO:0000313" key="3">
    <source>
        <dbReference type="Proteomes" id="UP000247772"/>
    </source>
</evidence>
<name>A0A2V4TKQ0_9BURK</name>
<evidence type="ECO:0000313" key="2">
    <source>
        <dbReference type="EMBL" id="PYE14760.1"/>
    </source>
</evidence>
<proteinExistence type="predicted"/>
<gene>
    <name evidence="2" type="ORF">C7410_1378</name>
</gene>
<organism evidence="2 3">
    <name type="scientific">Paraburkholderia silvatlantica</name>
    <dbReference type="NCBI Taxonomy" id="321895"/>
    <lineage>
        <taxon>Bacteria</taxon>
        <taxon>Pseudomonadati</taxon>
        <taxon>Pseudomonadota</taxon>
        <taxon>Betaproteobacteria</taxon>
        <taxon>Burkholderiales</taxon>
        <taxon>Burkholderiaceae</taxon>
        <taxon>Paraburkholderia</taxon>
    </lineage>
</organism>
<keyword evidence="1" id="KW-0732">Signal</keyword>
<protein>
    <submittedName>
        <fullName evidence="2">Uncharacterized protein</fullName>
    </submittedName>
</protein>